<dbReference type="SUPFAM" id="SSF54826">
    <property type="entry name" value="Enolase N-terminal domain-like"/>
    <property type="match status" value="1"/>
</dbReference>
<dbReference type="InterPro" id="IPR029017">
    <property type="entry name" value="Enolase-like_N"/>
</dbReference>
<dbReference type="EMBL" id="JBHRTR010000031">
    <property type="protein sequence ID" value="MFC3229255.1"/>
    <property type="molecule type" value="Genomic_DNA"/>
</dbReference>
<evidence type="ECO:0000313" key="6">
    <source>
        <dbReference type="Proteomes" id="UP001595528"/>
    </source>
</evidence>
<keyword evidence="6" id="KW-1185">Reference proteome</keyword>
<dbReference type="SMART" id="SM00922">
    <property type="entry name" value="MR_MLE"/>
    <property type="match status" value="1"/>
</dbReference>
<dbReference type="InterPro" id="IPR013341">
    <property type="entry name" value="Mandelate_racemase_N_dom"/>
</dbReference>
<organism evidence="5 6">
    <name type="scientific">Marinibaculum pumilum</name>
    <dbReference type="NCBI Taxonomy" id="1766165"/>
    <lineage>
        <taxon>Bacteria</taxon>
        <taxon>Pseudomonadati</taxon>
        <taxon>Pseudomonadota</taxon>
        <taxon>Alphaproteobacteria</taxon>
        <taxon>Rhodospirillales</taxon>
        <taxon>Rhodospirillaceae</taxon>
        <taxon>Marinibaculum</taxon>
    </lineage>
</organism>
<evidence type="ECO:0000256" key="2">
    <source>
        <dbReference type="ARBA" id="ARBA00022723"/>
    </source>
</evidence>
<keyword evidence="3" id="KW-0413">Isomerase</keyword>
<dbReference type="InterPro" id="IPR029065">
    <property type="entry name" value="Enolase_C-like"/>
</dbReference>
<dbReference type="Proteomes" id="UP001595528">
    <property type="component" value="Unassembled WGS sequence"/>
</dbReference>
<comment type="similarity">
    <text evidence="1">Belongs to the mandelate racemase/muconate lactonizing enzyme family.</text>
</comment>
<dbReference type="Gene3D" id="3.30.390.10">
    <property type="entry name" value="Enolase-like, N-terminal domain"/>
    <property type="match status" value="1"/>
</dbReference>
<dbReference type="Pfam" id="PF13378">
    <property type="entry name" value="MR_MLE_C"/>
    <property type="match status" value="1"/>
</dbReference>
<dbReference type="PANTHER" id="PTHR48073:SF2">
    <property type="entry name" value="O-SUCCINYLBENZOATE SYNTHASE"/>
    <property type="match status" value="1"/>
</dbReference>
<dbReference type="SUPFAM" id="SSF51604">
    <property type="entry name" value="Enolase C-terminal domain-like"/>
    <property type="match status" value="1"/>
</dbReference>
<evidence type="ECO:0000256" key="3">
    <source>
        <dbReference type="ARBA" id="ARBA00023235"/>
    </source>
</evidence>
<proteinExistence type="inferred from homology"/>
<dbReference type="Gene3D" id="3.20.20.120">
    <property type="entry name" value="Enolase-like C-terminal domain"/>
    <property type="match status" value="1"/>
</dbReference>
<dbReference type="RefSeq" id="WP_379903282.1">
    <property type="nucleotide sequence ID" value="NZ_JBHRTR010000031.1"/>
</dbReference>
<gene>
    <name evidence="5" type="ORF">ACFOGJ_18555</name>
</gene>
<dbReference type="SFLD" id="SFLDS00001">
    <property type="entry name" value="Enolase"/>
    <property type="match status" value="1"/>
</dbReference>
<feature type="domain" description="Mandelate racemase/muconate lactonizing enzyme C-terminal" evidence="4">
    <location>
        <begin position="141"/>
        <end position="237"/>
    </location>
</feature>
<reference evidence="6" key="1">
    <citation type="journal article" date="2019" name="Int. J. Syst. Evol. Microbiol.">
        <title>The Global Catalogue of Microorganisms (GCM) 10K type strain sequencing project: providing services to taxonomists for standard genome sequencing and annotation.</title>
        <authorList>
            <consortium name="The Broad Institute Genomics Platform"/>
            <consortium name="The Broad Institute Genome Sequencing Center for Infectious Disease"/>
            <person name="Wu L."/>
            <person name="Ma J."/>
        </authorList>
    </citation>
    <scope>NUCLEOTIDE SEQUENCE [LARGE SCALE GENOMIC DNA]</scope>
    <source>
        <strain evidence="6">KCTC 42964</strain>
    </source>
</reference>
<evidence type="ECO:0000256" key="1">
    <source>
        <dbReference type="ARBA" id="ARBA00008031"/>
    </source>
</evidence>
<dbReference type="SFLD" id="SFLDG00180">
    <property type="entry name" value="muconate_cycloisomerase"/>
    <property type="match status" value="1"/>
</dbReference>
<evidence type="ECO:0000259" key="4">
    <source>
        <dbReference type="SMART" id="SM00922"/>
    </source>
</evidence>
<name>A0ABV7L3L0_9PROT</name>
<keyword evidence="2" id="KW-0479">Metal-binding</keyword>
<dbReference type="Pfam" id="PF02746">
    <property type="entry name" value="MR_MLE_N"/>
    <property type="match status" value="1"/>
</dbReference>
<dbReference type="InterPro" id="IPR036849">
    <property type="entry name" value="Enolase-like_C_sf"/>
</dbReference>
<dbReference type="InterPro" id="IPR013342">
    <property type="entry name" value="Mandelate_racemase_C"/>
</dbReference>
<evidence type="ECO:0000313" key="5">
    <source>
        <dbReference type="EMBL" id="MFC3229255.1"/>
    </source>
</evidence>
<protein>
    <submittedName>
        <fullName evidence="5">Mandelate racemase/muconate lactonizing enzyme family protein</fullName>
    </submittedName>
</protein>
<dbReference type="PANTHER" id="PTHR48073">
    <property type="entry name" value="O-SUCCINYLBENZOATE SYNTHASE-RELATED"/>
    <property type="match status" value="1"/>
</dbReference>
<accession>A0ABV7L3L0</accession>
<sequence length="354" mass="37631">MRIVDMTWRAYRIGMADPDWRSAGGRFEGIAGQFVFLHGEDGTIGRGTAIAQERFGLGPDVVAAFLAELKPRIVGRPAERIGACMADLEGLWQVPAVVRAGIDCALHELEARRRGVPLWSLFGGPLRDTIPQVRMIPLKAPEAMAGMAAAFAAEGYRFLKLKVVGRPDEDLARIAAVHAAVGVQARLMVDANGAYGLPDALAVLPEMKRLGIEIFEQPVDRDDLEGLRRLRQAGLVRIEADESAASVARVRRLLEMRAVDLVGLKVPKLGGLRATAQAAALCDAAGIPYRFGTTFGSTLVQAQSLALAACLPGLAWASEHAVFADYADDPCSGLSVTEGTLAVPDDSGSGVQLG</sequence>
<comment type="caution">
    <text evidence="5">The sequence shown here is derived from an EMBL/GenBank/DDBJ whole genome shotgun (WGS) entry which is preliminary data.</text>
</comment>